<protein>
    <submittedName>
        <fullName evidence="3">Zinc finger, CCHC-type</fullName>
    </submittedName>
</protein>
<dbReference type="Gramene" id="OMO58863">
    <property type="protein sequence ID" value="OMO58863"/>
    <property type="gene ID" value="CCACVL1_25306"/>
</dbReference>
<evidence type="ECO:0000313" key="4">
    <source>
        <dbReference type="Proteomes" id="UP000188268"/>
    </source>
</evidence>
<keyword evidence="4" id="KW-1185">Reference proteome</keyword>
<keyword evidence="1" id="KW-0479">Metal-binding</keyword>
<dbReference type="AlphaFoldDB" id="A0A1R3GLB4"/>
<comment type="caution">
    <text evidence="3">The sequence shown here is derived from an EMBL/GenBank/DDBJ whole genome shotgun (WGS) entry which is preliminary data.</text>
</comment>
<evidence type="ECO:0000256" key="1">
    <source>
        <dbReference type="PROSITE-ProRule" id="PRU00047"/>
    </source>
</evidence>
<dbReference type="EMBL" id="AWWV01014080">
    <property type="protein sequence ID" value="OMO58863.1"/>
    <property type="molecule type" value="Genomic_DNA"/>
</dbReference>
<dbReference type="OrthoDB" id="1706811at2759"/>
<dbReference type="Gene3D" id="4.10.60.10">
    <property type="entry name" value="Zinc finger, CCHC-type"/>
    <property type="match status" value="1"/>
</dbReference>
<keyword evidence="1" id="KW-0862">Zinc</keyword>
<keyword evidence="1" id="KW-0863">Zinc-finger</keyword>
<dbReference type="PANTHER" id="PTHR47481">
    <property type="match status" value="1"/>
</dbReference>
<name>A0A1R3GLB4_COCAP</name>
<dbReference type="Pfam" id="PF14223">
    <property type="entry name" value="Retrotran_gag_2"/>
    <property type="match status" value="1"/>
</dbReference>
<evidence type="ECO:0000313" key="3">
    <source>
        <dbReference type="EMBL" id="OMO58863.1"/>
    </source>
</evidence>
<dbReference type="GO" id="GO:0008270">
    <property type="term" value="F:zinc ion binding"/>
    <property type="evidence" value="ECO:0007669"/>
    <property type="project" value="UniProtKB-KW"/>
</dbReference>
<proteinExistence type="predicted"/>
<dbReference type="Proteomes" id="UP000188268">
    <property type="component" value="Unassembled WGS sequence"/>
</dbReference>
<sequence length="482" mass="54269">MRMTERKGRLGSSHDVKKIGIQRVKVFQTQNIGKFPGNITVVPGTGSAWGILLSSPAELVMFAAVDELFEPLSPPCQTPPGGLNEDCGFELHLDFRLRLEHSWFSEPSQPITIKLDGTNYNHWSYLMRNFLKGKGLWKYVTGDKKCPRPQDGLENFVSEYEEWEINNSKILTWIANCVIPSISMLLGRFNTAKEVWDFLEKRYVQTDLARRYKLEMDLAALKQKRGQSISDFHSEMQVIWDQLAAMEPKWTVDAELYYQFREASRLVQFLMALQDEFESVRASILHRVPRPSVDAVISELMAEETRRGVLNQHKVGDDAVLVAAARPKSLGVNSFGTSQSRRDFSKIECYYCHELGHTKYNCPKLKKKTDSSKMGRVAAVTSSAETLDADTHSTADQTQEIIRQVISSMSNNSMGNNSIAASALSTSPGISSKDWIIDSGAFNHMTFDSSILESSKPISYSSSIHTANGSRLLDREGCWDRP</sequence>
<dbReference type="GO" id="GO:0003676">
    <property type="term" value="F:nucleic acid binding"/>
    <property type="evidence" value="ECO:0007669"/>
    <property type="project" value="InterPro"/>
</dbReference>
<dbReference type="InterPro" id="IPR001878">
    <property type="entry name" value="Znf_CCHC"/>
</dbReference>
<feature type="domain" description="CCHC-type" evidence="2">
    <location>
        <begin position="349"/>
        <end position="364"/>
    </location>
</feature>
<gene>
    <name evidence="3" type="ORF">CCACVL1_25306</name>
</gene>
<organism evidence="3 4">
    <name type="scientific">Corchorus capsularis</name>
    <name type="common">Jute</name>
    <dbReference type="NCBI Taxonomy" id="210143"/>
    <lineage>
        <taxon>Eukaryota</taxon>
        <taxon>Viridiplantae</taxon>
        <taxon>Streptophyta</taxon>
        <taxon>Embryophyta</taxon>
        <taxon>Tracheophyta</taxon>
        <taxon>Spermatophyta</taxon>
        <taxon>Magnoliopsida</taxon>
        <taxon>eudicotyledons</taxon>
        <taxon>Gunneridae</taxon>
        <taxon>Pentapetalae</taxon>
        <taxon>rosids</taxon>
        <taxon>malvids</taxon>
        <taxon>Malvales</taxon>
        <taxon>Malvaceae</taxon>
        <taxon>Grewioideae</taxon>
        <taxon>Apeibeae</taxon>
        <taxon>Corchorus</taxon>
    </lineage>
</organism>
<dbReference type="InterPro" id="IPR036875">
    <property type="entry name" value="Znf_CCHC_sf"/>
</dbReference>
<dbReference type="PROSITE" id="PS50158">
    <property type="entry name" value="ZF_CCHC"/>
    <property type="match status" value="1"/>
</dbReference>
<accession>A0A1R3GLB4</accession>
<evidence type="ECO:0000259" key="2">
    <source>
        <dbReference type="PROSITE" id="PS50158"/>
    </source>
</evidence>
<dbReference type="SUPFAM" id="SSF57756">
    <property type="entry name" value="Retrovirus zinc finger-like domains"/>
    <property type="match status" value="1"/>
</dbReference>
<dbReference type="OMA" id="HAFEACE"/>
<reference evidence="3 4" key="1">
    <citation type="submission" date="2013-09" db="EMBL/GenBank/DDBJ databases">
        <title>Corchorus capsularis genome sequencing.</title>
        <authorList>
            <person name="Alam M."/>
            <person name="Haque M.S."/>
            <person name="Islam M.S."/>
            <person name="Emdad E.M."/>
            <person name="Islam M.M."/>
            <person name="Ahmed B."/>
            <person name="Halim A."/>
            <person name="Hossen Q.M.M."/>
            <person name="Hossain M.Z."/>
            <person name="Ahmed R."/>
            <person name="Khan M.M."/>
            <person name="Islam R."/>
            <person name="Rashid M.M."/>
            <person name="Khan S.A."/>
            <person name="Rahman M.S."/>
            <person name="Alam M."/>
        </authorList>
    </citation>
    <scope>NUCLEOTIDE SEQUENCE [LARGE SCALE GENOMIC DNA]</scope>
    <source>
        <strain evidence="4">cv. CVL-1</strain>
        <tissue evidence="3">Whole seedling</tissue>
    </source>
</reference>
<dbReference type="PANTHER" id="PTHR47481:SF31">
    <property type="entry name" value="OS01G0873500 PROTEIN"/>
    <property type="match status" value="1"/>
</dbReference>